<keyword evidence="3" id="KW-1185">Reference proteome</keyword>
<protein>
    <recommendedName>
        <fullName evidence="1">ABM domain-containing protein</fullName>
    </recommendedName>
</protein>
<dbReference type="InParanoid" id="A0A1Y1UM57"/>
<dbReference type="OrthoDB" id="4641034at2759"/>
<dbReference type="SUPFAM" id="SSF54909">
    <property type="entry name" value="Dimeric alpha+beta barrel"/>
    <property type="match status" value="1"/>
</dbReference>
<dbReference type="InterPro" id="IPR007138">
    <property type="entry name" value="ABM_dom"/>
</dbReference>
<dbReference type="RefSeq" id="XP_021873001.1">
    <property type="nucleotide sequence ID" value="XM_022017957.1"/>
</dbReference>
<dbReference type="InterPro" id="IPR011008">
    <property type="entry name" value="Dimeric_a/b-barrel"/>
</dbReference>
<dbReference type="PROSITE" id="PS51725">
    <property type="entry name" value="ABM"/>
    <property type="match status" value="1"/>
</dbReference>
<sequence>MPMEKPEWKEVGGPDSWNIPPGEFTVFGTVWVWPEHAEHVNILYSKITSVALADPGTVYYCISRDQDDPAVFHFFERYQDRASFDAHNEHPLVKELLASGWTKDIKAVFAKAVEGQ</sequence>
<organism evidence="2 3">
    <name type="scientific">Kockovaella imperatae</name>
    <dbReference type="NCBI Taxonomy" id="4999"/>
    <lineage>
        <taxon>Eukaryota</taxon>
        <taxon>Fungi</taxon>
        <taxon>Dikarya</taxon>
        <taxon>Basidiomycota</taxon>
        <taxon>Agaricomycotina</taxon>
        <taxon>Tremellomycetes</taxon>
        <taxon>Tremellales</taxon>
        <taxon>Cuniculitremaceae</taxon>
        <taxon>Kockovaella</taxon>
    </lineage>
</organism>
<comment type="caution">
    <text evidence="2">The sequence shown here is derived from an EMBL/GenBank/DDBJ whole genome shotgun (WGS) entry which is preliminary data.</text>
</comment>
<dbReference type="AlphaFoldDB" id="A0A1Y1UM57"/>
<evidence type="ECO:0000259" key="1">
    <source>
        <dbReference type="PROSITE" id="PS51725"/>
    </source>
</evidence>
<reference evidence="2 3" key="1">
    <citation type="submission" date="2017-03" db="EMBL/GenBank/DDBJ databases">
        <title>Widespread Adenine N6-methylation of Active Genes in Fungi.</title>
        <authorList>
            <consortium name="DOE Joint Genome Institute"/>
            <person name="Mondo S.J."/>
            <person name="Dannebaum R.O."/>
            <person name="Kuo R.C."/>
            <person name="Louie K.B."/>
            <person name="Bewick A.J."/>
            <person name="Labutti K."/>
            <person name="Haridas S."/>
            <person name="Kuo A."/>
            <person name="Salamov A."/>
            <person name="Ahrendt S.R."/>
            <person name="Lau R."/>
            <person name="Bowen B.P."/>
            <person name="Lipzen A."/>
            <person name="Sullivan W."/>
            <person name="Andreopoulos W.B."/>
            <person name="Clum A."/>
            <person name="Lindquist E."/>
            <person name="Daum C."/>
            <person name="Northen T.R."/>
            <person name="Ramamoorthy G."/>
            <person name="Schmitz R.J."/>
            <person name="Gryganskyi A."/>
            <person name="Culley D."/>
            <person name="Magnuson J."/>
            <person name="James T.Y."/>
            <person name="O'Malley M.A."/>
            <person name="Stajich J.E."/>
            <person name="Spatafora J.W."/>
            <person name="Visel A."/>
            <person name="Grigoriev I.V."/>
        </authorList>
    </citation>
    <scope>NUCLEOTIDE SEQUENCE [LARGE SCALE GENOMIC DNA]</scope>
    <source>
        <strain evidence="2 3">NRRL Y-17943</strain>
    </source>
</reference>
<dbReference type="GeneID" id="33559766"/>
<dbReference type="EMBL" id="NBSH01000003">
    <property type="protein sequence ID" value="ORX39138.1"/>
    <property type="molecule type" value="Genomic_DNA"/>
</dbReference>
<evidence type="ECO:0000313" key="3">
    <source>
        <dbReference type="Proteomes" id="UP000193218"/>
    </source>
</evidence>
<feature type="domain" description="ABM" evidence="1">
    <location>
        <begin position="24"/>
        <end position="114"/>
    </location>
</feature>
<dbReference type="Gene3D" id="3.30.70.100">
    <property type="match status" value="1"/>
</dbReference>
<dbReference type="STRING" id="4999.A0A1Y1UM57"/>
<name>A0A1Y1UM57_9TREE</name>
<evidence type="ECO:0000313" key="2">
    <source>
        <dbReference type="EMBL" id="ORX39138.1"/>
    </source>
</evidence>
<accession>A0A1Y1UM57</accession>
<dbReference type="Pfam" id="PF03992">
    <property type="entry name" value="ABM"/>
    <property type="match status" value="1"/>
</dbReference>
<dbReference type="Proteomes" id="UP000193218">
    <property type="component" value="Unassembled WGS sequence"/>
</dbReference>
<gene>
    <name evidence="2" type="ORF">BD324DRAFT_649227</name>
</gene>
<proteinExistence type="predicted"/>